<dbReference type="PANTHER" id="PTHR38436:SF1">
    <property type="entry name" value="ESTER CYCLASE"/>
    <property type="match status" value="1"/>
</dbReference>
<evidence type="ECO:0000313" key="1">
    <source>
        <dbReference type="EMBL" id="GEB50054.1"/>
    </source>
</evidence>
<name>A0A4Y3QXD2_STRCI</name>
<dbReference type="EMBL" id="BJMM01000010">
    <property type="protein sequence ID" value="GEB50054.1"/>
    <property type="molecule type" value="Genomic_DNA"/>
</dbReference>
<accession>A0A4Y3QXD2</accession>
<sequence length="148" mass="16287">MSSDLRRRLGTAWEAAWNRGDTDALDRLLAPGYTRHGRTEQTRDDLKAGIRACREGMPDLRTVIDDYVADGDRLAVRWHSSGTHTGFLLGTPATGRRLTVSGATFSRVEDGTIAEEWVTWDPRQMLHALGVIPLDSGFEHLGGKAVTA</sequence>
<dbReference type="PANTHER" id="PTHR38436">
    <property type="entry name" value="POLYKETIDE CYCLASE SNOAL-LIKE DOMAIN"/>
    <property type="match status" value="1"/>
</dbReference>
<dbReference type="Gene3D" id="3.10.450.50">
    <property type="match status" value="1"/>
</dbReference>
<comment type="caution">
    <text evidence="1">The sequence shown here is derived from an EMBL/GenBank/DDBJ whole genome shotgun (WGS) entry which is preliminary data.</text>
</comment>
<dbReference type="AlphaFoldDB" id="A0A4Y3QXD2"/>
<protein>
    <recommendedName>
        <fullName evidence="3">Ester cyclase</fullName>
    </recommendedName>
</protein>
<dbReference type="SUPFAM" id="SSF54427">
    <property type="entry name" value="NTF2-like"/>
    <property type="match status" value="1"/>
</dbReference>
<evidence type="ECO:0008006" key="3">
    <source>
        <dbReference type="Google" id="ProtNLM"/>
    </source>
</evidence>
<proteinExistence type="predicted"/>
<dbReference type="Pfam" id="PF07366">
    <property type="entry name" value="SnoaL"/>
    <property type="match status" value="1"/>
</dbReference>
<dbReference type="Proteomes" id="UP000319210">
    <property type="component" value="Unassembled WGS sequence"/>
</dbReference>
<keyword evidence="2" id="KW-1185">Reference proteome</keyword>
<gene>
    <name evidence="1" type="ORF">SCA03_26050</name>
</gene>
<dbReference type="OrthoDB" id="9182871at2"/>
<organism evidence="1 2">
    <name type="scientific">Streptomyces cacaoi</name>
    <dbReference type="NCBI Taxonomy" id="1898"/>
    <lineage>
        <taxon>Bacteria</taxon>
        <taxon>Bacillati</taxon>
        <taxon>Actinomycetota</taxon>
        <taxon>Actinomycetes</taxon>
        <taxon>Kitasatosporales</taxon>
        <taxon>Streptomycetaceae</taxon>
        <taxon>Streptomyces</taxon>
    </lineage>
</organism>
<dbReference type="InterPro" id="IPR032710">
    <property type="entry name" value="NTF2-like_dom_sf"/>
</dbReference>
<dbReference type="RefSeq" id="WP_086815573.1">
    <property type="nucleotide sequence ID" value="NZ_BJMM01000010.1"/>
</dbReference>
<dbReference type="InterPro" id="IPR009959">
    <property type="entry name" value="Cyclase_SnoaL-like"/>
</dbReference>
<dbReference type="GO" id="GO:0030638">
    <property type="term" value="P:polyketide metabolic process"/>
    <property type="evidence" value="ECO:0007669"/>
    <property type="project" value="InterPro"/>
</dbReference>
<evidence type="ECO:0000313" key="2">
    <source>
        <dbReference type="Proteomes" id="UP000319210"/>
    </source>
</evidence>
<reference evidence="1 2" key="1">
    <citation type="submission" date="2019-06" db="EMBL/GenBank/DDBJ databases">
        <title>Whole genome shotgun sequence of Streptomyces cacaoi subsp. cacaoi NBRC 12748.</title>
        <authorList>
            <person name="Hosoyama A."/>
            <person name="Uohara A."/>
            <person name="Ohji S."/>
            <person name="Ichikawa N."/>
        </authorList>
    </citation>
    <scope>NUCLEOTIDE SEQUENCE [LARGE SCALE GENOMIC DNA]</scope>
    <source>
        <strain evidence="1 2">NBRC 12748</strain>
    </source>
</reference>